<dbReference type="Proteomes" id="UP001500967">
    <property type="component" value="Unassembled WGS sequence"/>
</dbReference>
<evidence type="ECO:0000313" key="4">
    <source>
        <dbReference type="EMBL" id="GAA0266200.1"/>
    </source>
</evidence>
<protein>
    <submittedName>
        <fullName evidence="4">VWA-like domain-containing protein</fullName>
    </submittedName>
</protein>
<dbReference type="EMBL" id="BAAAGX010000025">
    <property type="protein sequence ID" value="GAA0266200.1"/>
    <property type="molecule type" value="Genomic_DNA"/>
</dbReference>
<keyword evidence="5" id="KW-1185">Reference proteome</keyword>
<comment type="caution">
    <text evidence="4">The sequence shown here is derived from an EMBL/GenBank/DDBJ whole genome shotgun (WGS) entry which is preliminary data.</text>
</comment>
<dbReference type="Pfam" id="PF13203">
    <property type="entry name" value="DUF2201_N"/>
    <property type="match status" value="1"/>
</dbReference>
<reference evidence="4 5" key="1">
    <citation type="journal article" date="2019" name="Int. J. Syst. Evol. Microbiol.">
        <title>The Global Catalogue of Microorganisms (GCM) 10K type strain sequencing project: providing services to taxonomists for standard genome sequencing and annotation.</title>
        <authorList>
            <consortium name="The Broad Institute Genomics Platform"/>
            <consortium name="The Broad Institute Genome Sequencing Center for Infectious Disease"/>
            <person name="Wu L."/>
            <person name="Ma J."/>
        </authorList>
    </citation>
    <scope>NUCLEOTIDE SEQUENCE [LARGE SCALE GENOMIC DNA]</scope>
    <source>
        <strain evidence="4 5">JCM 10425</strain>
    </source>
</reference>
<evidence type="ECO:0000259" key="3">
    <source>
        <dbReference type="Pfam" id="PF13203"/>
    </source>
</evidence>
<evidence type="ECO:0000313" key="5">
    <source>
        <dbReference type="Proteomes" id="UP001500967"/>
    </source>
</evidence>
<dbReference type="PANTHER" id="PTHR38730">
    <property type="entry name" value="SLL7028 PROTEIN"/>
    <property type="match status" value="1"/>
</dbReference>
<dbReference type="RefSeq" id="WP_344652383.1">
    <property type="nucleotide sequence ID" value="NZ_BAAAGX010000025.1"/>
</dbReference>
<accession>A0ABN0UYB0</accession>
<dbReference type="InterPro" id="IPR036465">
    <property type="entry name" value="vWFA_dom_sf"/>
</dbReference>
<dbReference type="SUPFAM" id="SSF53300">
    <property type="entry name" value="vWA-like"/>
    <property type="match status" value="1"/>
</dbReference>
<dbReference type="Pfam" id="PF09967">
    <property type="entry name" value="DUF2201"/>
    <property type="match status" value="1"/>
</dbReference>
<sequence>MNALTVTEPDVLDLPKLLAARHRAAVAEPYLSAALFSMTVVSDRSVLTMAVDRYWRCYASPAFVAATPVAELAGVWLHEVAHLLRDHHGRARRLLERSRAAADAGRPVRPVFDPDQPHREQLRMNLAMDCEINDEFIATEDVKLPPGAVTPRRLKLQQSALFEQYLEQLPVSVLHGRMNWLDCGSGAHDGSAPWELGPDGAHPLSPAQADAIRYRVAQQIRRSAGRVSRGWRRWADGVGEPTLDWRRLLHALIRRGLHHSTGPADYAYRRPARRAAALAGTVVMPSLVAPQPTVAVVIDTSGSVADTELGEALSETTGIIKAGGTAGRRVTVYSCDAAVQTAEDVCTAEQVTLMGGGGTDLRQGITRALAANPRPDLVVVLTDGHTPWPDEQPGARVVAGLFGPEPELDERGRWRPPRPPDWVETVRLGEPG</sequence>
<feature type="domain" description="VWA-like" evidence="2">
    <location>
        <begin position="294"/>
        <end position="398"/>
    </location>
</feature>
<dbReference type="InterPro" id="IPR018698">
    <property type="entry name" value="VWA-like_dom"/>
</dbReference>
<feature type="domain" description="Putative metallopeptidase" evidence="3">
    <location>
        <begin position="17"/>
        <end position="283"/>
    </location>
</feature>
<feature type="region of interest" description="Disordered" evidence="1">
    <location>
        <begin position="404"/>
        <end position="432"/>
    </location>
</feature>
<dbReference type="PANTHER" id="PTHR38730:SF1">
    <property type="entry name" value="SLL7028 PROTEIN"/>
    <property type="match status" value="1"/>
</dbReference>
<name>A0ABN0UYB0_9ACTN</name>
<evidence type="ECO:0000256" key="1">
    <source>
        <dbReference type="SAM" id="MobiDB-lite"/>
    </source>
</evidence>
<evidence type="ECO:0000259" key="2">
    <source>
        <dbReference type="Pfam" id="PF09967"/>
    </source>
</evidence>
<gene>
    <name evidence="4" type="ORF">GCM10009539_61220</name>
</gene>
<proteinExistence type="predicted"/>
<dbReference type="InterPro" id="IPR025154">
    <property type="entry name" value="Put_metallopeptidase_dom"/>
</dbReference>
<organism evidence="4 5">
    <name type="scientific">Cryptosporangium japonicum</name>
    <dbReference type="NCBI Taxonomy" id="80872"/>
    <lineage>
        <taxon>Bacteria</taxon>
        <taxon>Bacillati</taxon>
        <taxon>Actinomycetota</taxon>
        <taxon>Actinomycetes</taxon>
        <taxon>Cryptosporangiales</taxon>
        <taxon>Cryptosporangiaceae</taxon>
        <taxon>Cryptosporangium</taxon>
    </lineage>
</organism>